<dbReference type="EMBL" id="JADEWN010000029">
    <property type="protein sequence ID" value="MBE9191257.1"/>
    <property type="molecule type" value="Genomic_DNA"/>
</dbReference>
<evidence type="ECO:0000256" key="4">
    <source>
        <dbReference type="ARBA" id="ARBA00022801"/>
    </source>
</evidence>
<dbReference type="InterPro" id="IPR009045">
    <property type="entry name" value="Zn_M74/Hedgehog-like"/>
</dbReference>
<keyword evidence="12" id="KW-1185">Reference proteome</keyword>
<keyword evidence="3 9" id="KW-0479">Metal-binding</keyword>
<dbReference type="EC" id="3.4.13.22" evidence="9 10"/>
<keyword evidence="2 9" id="KW-0645">Protease</keyword>
<protein>
    <recommendedName>
        <fullName evidence="9 10">D-alanyl-D-alanine dipeptidase</fullName>
        <shortName evidence="9 10">D-Ala-D-Ala dipeptidase</shortName>
        <ecNumber evidence="9 10">3.4.13.22</ecNumber>
    </recommendedName>
</protein>
<sequence length="235" mass="27146">MEKPYQQVPILECHEPLVPIPLEKFAVVSPHPYQQLGAIYSDRSPYYLRQSVVSALLVAQTQLQKQYPSWRILIFDAYRPVAVQQFMVDYTFQQVACTTGLQVSNLSATQRQEIWEQVYQLWAVPSLDKRYPPPHSTGAAVDITLVNSMGENVNMGSAIDELSERSHPNYYVNSTCAEAQQYHHHRQILFKVMHSAGFQRHPSEWWHFSLGDQMWAYLTQANFNDPIVARYGRVD</sequence>
<dbReference type="SUPFAM" id="SSF55166">
    <property type="entry name" value="Hedgehog/DD-peptidase"/>
    <property type="match status" value="1"/>
</dbReference>
<gene>
    <name evidence="11" type="ORF">IQ230_13020</name>
</gene>
<evidence type="ECO:0000256" key="2">
    <source>
        <dbReference type="ARBA" id="ARBA00022670"/>
    </source>
</evidence>
<dbReference type="CDD" id="cd14843">
    <property type="entry name" value="D-Ala-D-Ala_dipeptidase_like"/>
    <property type="match status" value="1"/>
</dbReference>
<evidence type="ECO:0000256" key="7">
    <source>
        <dbReference type="ARBA" id="ARBA00023049"/>
    </source>
</evidence>
<feature type="active site" description="Proton donor/acceptor" evidence="9">
    <location>
        <position position="204"/>
    </location>
</feature>
<evidence type="ECO:0000256" key="1">
    <source>
        <dbReference type="ARBA" id="ARBA00001362"/>
    </source>
</evidence>
<comment type="similarity">
    <text evidence="9 10">Belongs to the peptidase M15D family.</text>
</comment>
<dbReference type="PANTHER" id="PTHR43126:SF2">
    <property type="entry name" value="D-ALANYL-D-ALANINE DIPEPTIDASE"/>
    <property type="match status" value="1"/>
</dbReference>
<reference evidence="11 12" key="1">
    <citation type="submission" date="2020-10" db="EMBL/GenBank/DDBJ databases">
        <authorList>
            <person name="Castelo-Branco R."/>
            <person name="Eusebio N."/>
            <person name="Adriana R."/>
            <person name="Vieira A."/>
            <person name="Brugerolle De Fraissinette N."/>
            <person name="Rezende De Castro R."/>
            <person name="Schneider M.P."/>
            <person name="Vasconcelos V."/>
            <person name="Leao P.N."/>
        </authorList>
    </citation>
    <scope>NUCLEOTIDE SEQUENCE [LARGE SCALE GENOMIC DNA]</scope>
    <source>
        <strain evidence="11 12">LEGE 06123</strain>
    </source>
</reference>
<evidence type="ECO:0000256" key="8">
    <source>
        <dbReference type="ARBA" id="ARBA00023316"/>
    </source>
</evidence>
<dbReference type="RefSeq" id="WP_193932406.1">
    <property type="nucleotide sequence ID" value="NZ_CAWPMZ010000057.1"/>
</dbReference>
<evidence type="ECO:0000256" key="10">
    <source>
        <dbReference type="PIRNR" id="PIRNR026671"/>
    </source>
</evidence>
<keyword evidence="6 9" id="KW-0224">Dipeptidase</keyword>
<evidence type="ECO:0000256" key="3">
    <source>
        <dbReference type="ARBA" id="ARBA00022723"/>
    </source>
</evidence>
<comment type="cofactor">
    <cofactor evidence="9">
        <name>Zn(2+)</name>
        <dbReference type="ChEBI" id="CHEBI:29105"/>
    </cofactor>
    <text evidence="9">Binds 1 zinc ion per subunit.</text>
</comment>
<organism evidence="11 12">
    <name type="scientific">Gloeocapsopsis crepidinum LEGE 06123</name>
    <dbReference type="NCBI Taxonomy" id="588587"/>
    <lineage>
        <taxon>Bacteria</taxon>
        <taxon>Bacillati</taxon>
        <taxon>Cyanobacteriota</taxon>
        <taxon>Cyanophyceae</taxon>
        <taxon>Oscillatoriophycideae</taxon>
        <taxon>Chroococcales</taxon>
        <taxon>Chroococcaceae</taxon>
        <taxon>Gloeocapsopsis</taxon>
    </lineage>
</organism>
<evidence type="ECO:0000313" key="12">
    <source>
        <dbReference type="Proteomes" id="UP000651156"/>
    </source>
</evidence>
<dbReference type="PANTHER" id="PTHR43126">
    <property type="entry name" value="D-ALANYL-D-ALANINE DIPEPTIDASE"/>
    <property type="match status" value="1"/>
</dbReference>
<keyword evidence="8 10" id="KW-0961">Cell wall biogenesis/degradation</keyword>
<feature type="binding site" evidence="9">
    <location>
        <position position="142"/>
    </location>
    <ligand>
        <name>Zn(2+)</name>
        <dbReference type="ChEBI" id="CHEBI:29105"/>
        <note>catalytic</note>
    </ligand>
</feature>
<keyword evidence="4 9" id="KW-0378">Hydrolase</keyword>
<accession>A0ABR9USI9</accession>
<comment type="function">
    <text evidence="9 10">Catalyzes hydrolysis of the D-alanyl-D-alanine dipeptide.</text>
</comment>
<dbReference type="Proteomes" id="UP000651156">
    <property type="component" value="Unassembled WGS sequence"/>
</dbReference>
<dbReference type="HAMAP" id="MF_01924">
    <property type="entry name" value="A_A_dipeptidase"/>
    <property type="match status" value="1"/>
</dbReference>
<evidence type="ECO:0000256" key="9">
    <source>
        <dbReference type="HAMAP-Rule" id="MF_01924"/>
    </source>
</evidence>
<dbReference type="InterPro" id="IPR000755">
    <property type="entry name" value="A_A_dipeptidase"/>
</dbReference>
<keyword evidence="5 9" id="KW-0862">Zinc</keyword>
<feature type="binding site" evidence="9">
    <location>
        <position position="207"/>
    </location>
    <ligand>
        <name>Zn(2+)</name>
        <dbReference type="ChEBI" id="CHEBI:29105"/>
        <note>catalytic</note>
    </ligand>
</feature>
<evidence type="ECO:0000313" key="11">
    <source>
        <dbReference type="EMBL" id="MBE9191257.1"/>
    </source>
</evidence>
<dbReference type="Pfam" id="PF01427">
    <property type="entry name" value="Peptidase_M15"/>
    <property type="match status" value="1"/>
</dbReference>
<feature type="site" description="Transition state stabilizer" evidence="9">
    <location>
        <position position="79"/>
    </location>
</feature>
<name>A0ABR9USI9_9CHRO</name>
<dbReference type="Gene3D" id="3.30.1380.10">
    <property type="match status" value="1"/>
</dbReference>
<feature type="binding site" evidence="9">
    <location>
        <position position="135"/>
    </location>
    <ligand>
        <name>Zn(2+)</name>
        <dbReference type="ChEBI" id="CHEBI:29105"/>
        <note>catalytic</note>
    </ligand>
</feature>
<comment type="caution">
    <text evidence="11">The sequence shown here is derived from an EMBL/GenBank/DDBJ whole genome shotgun (WGS) entry which is preliminary data.</text>
</comment>
<dbReference type="PIRSF" id="PIRSF026671">
    <property type="entry name" value="AA_dipeptidase"/>
    <property type="match status" value="1"/>
</dbReference>
<comment type="catalytic activity">
    <reaction evidence="1 9 10">
        <text>D-alanyl-D-alanine + H2O = 2 D-alanine</text>
        <dbReference type="Rhea" id="RHEA:20661"/>
        <dbReference type="ChEBI" id="CHEBI:15377"/>
        <dbReference type="ChEBI" id="CHEBI:57416"/>
        <dbReference type="ChEBI" id="CHEBI:57822"/>
        <dbReference type="EC" id="3.4.13.22"/>
    </reaction>
</comment>
<evidence type="ECO:0000256" key="5">
    <source>
        <dbReference type="ARBA" id="ARBA00022833"/>
    </source>
</evidence>
<proteinExistence type="inferred from homology"/>
<evidence type="ECO:0000256" key="6">
    <source>
        <dbReference type="ARBA" id="ARBA00022997"/>
    </source>
</evidence>
<keyword evidence="7 9" id="KW-0482">Metalloprotease</keyword>